<evidence type="ECO:0000256" key="4">
    <source>
        <dbReference type="ARBA" id="ARBA00022741"/>
    </source>
</evidence>
<dbReference type="Gene3D" id="1.10.10.350">
    <property type="match status" value="1"/>
</dbReference>
<gene>
    <name evidence="8" type="primary">gltX</name>
    <name evidence="11" type="ORF">P618_200633</name>
</gene>
<dbReference type="GO" id="GO:0008270">
    <property type="term" value="F:zinc ion binding"/>
    <property type="evidence" value="ECO:0007669"/>
    <property type="project" value="UniProtKB-UniRule"/>
</dbReference>
<dbReference type="HAMAP" id="MF_00022">
    <property type="entry name" value="Glu_tRNA_synth_type1"/>
    <property type="match status" value="1"/>
</dbReference>
<evidence type="ECO:0000256" key="3">
    <source>
        <dbReference type="ARBA" id="ARBA00022598"/>
    </source>
</evidence>
<accession>W6TH14</accession>
<dbReference type="InterPro" id="IPR008925">
    <property type="entry name" value="aa_tRNA-synth_I_cd-bd_sf"/>
</dbReference>
<comment type="subcellular location">
    <subcellularLocation>
        <location evidence="8">Cytoplasm</location>
    </subcellularLocation>
</comment>
<dbReference type="GO" id="GO:0005829">
    <property type="term" value="C:cytosol"/>
    <property type="evidence" value="ECO:0007669"/>
    <property type="project" value="TreeGrafter"/>
</dbReference>
<evidence type="ECO:0000313" key="11">
    <source>
        <dbReference type="EMBL" id="ETZ07235.1"/>
    </source>
</evidence>
<keyword evidence="3 8" id="KW-0436">Ligase</keyword>
<dbReference type="InterPro" id="IPR014729">
    <property type="entry name" value="Rossmann-like_a/b/a_fold"/>
</dbReference>
<dbReference type="GO" id="GO:0005524">
    <property type="term" value="F:ATP binding"/>
    <property type="evidence" value="ECO:0007669"/>
    <property type="project" value="UniProtKB-UniRule"/>
</dbReference>
<feature type="binding site" evidence="8">
    <location>
        <position position="127"/>
    </location>
    <ligand>
        <name>Zn(2+)</name>
        <dbReference type="ChEBI" id="CHEBI:29105"/>
    </ligand>
</feature>
<dbReference type="SUPFAM" id="SSF48163">
    <property type="entry name" value="An anticodon-binding domain of class I aminoacyl-tRNA synthetases"/>
    <property type="match status" value="1"/>
</dbReference>
<keyword evidence="5 8" id="KW-0067">ATP-binding</keyword>
<dbReference type="PRINTS" id="PR00987">
    <property type="entry name" value="TRNASYNTHGLU"/>
</dbReference>
<keyword evidence="7 8" id="KW-0030">Aminoacyl-tRNA synthetase</keyword>
<dbReference type="InterPro" id="IPR049940">
    <property type="entry name" value="GluQ/Sye"/>
</dbReference>
<dbReference type="InterPro" id="IPR045462">
    <property type="entry name" value="aa-tRNA-synth_I_cd-bd"/>
</dbReference>
<organism evidence="11 12">
    <name type="scientific">Holospora obtusa F1</name>
    <dbReference type="NCBI Taxonomy" id="1399147"/>
    <lineage>
        <taxon>Bacteria</taxon>
        <taxon>Pseudomonadati</taxon>
        <taxon>Pseudomonadota</taxon>
        <taxon>Alphaproteobacteria</taxon>
        <taxon>Holosporales</taxon>
        <taxon>Holosporaceae</taxon>
        <taxon>Holospora</taxon>
    </lineage>
</organism>
<dbReference type="eggNOG" id="COG0008">
    <property type="taxonomic scope" value="Bacteria"/>
</dbReference>
<evidence type="ECO:0000256" key="7">
    <source>
        <dbReference type="ARBA" id="ARBA00023146"/>
    </source>
</evidence>
<dbReference type="AlphaFoldDB" id="W6TH14"/>
<evidence type="ECO:0000313" key="12">
    <source>
        <dbReference type="Proteomes" id="UP000019112"/>
    </source>
</evidence>
<dbReference type="InterPro" id="IPR020751">
    <property type="entry name" value="aa-tRNA-synth_I_codon-bd_sub2"/>
</dbReference>
<keyword evidence="2 8" id="KW-0963">Cytoplasm</keyword>
<dbReference type="RefSeq" id="WP_021827235.1">
    <property type="nucleotide sequence ID" value="NZ_AWTR02000059.1"/>
</dbReference>
<comment type="cofactor">
    <cofactor evidence="8">
        <name>Zn(2+)</name>
        <dbReference type="ChEBI" id="CHEBI:29105"/>
    </cofactor>
    <text evidence="8">Binds 1 zinc ion per subunit.</text>
</comment>
<dbReference type="InterPro" id="IPR000924">
    <property type="entry name" value="Glu/Gln-tRNA-synth"/>
</dbReference>
<dbReference type="GO" id="GO:0000049">
    <property type="term" value="F:tRNA binding"/>
    <property type="evidence" value="ECO:0007669"/>
    <property type="project" value="InterPro"/>
</dbReference>
<dbReference type="NCBIfam" id="TIGR00464">
    <property type="entry name" value="gltX_bact"/>
    <property type="match status" value="1"/>
</dbReference>
<evidence type="ECO:0000256" key="1">
    <source>
        <dbReference type="ARBA" id="ARBA00007894"/>
    </source>
</evidence>
<dbReference type="CDD" id="cd00808">
    <property type="entry name" value="GluRS_core"/>
    <property type="match status" value="1"/>
</dbReference>
<dbReference type="OrthoDB" id="9807503at2"/>
<keyword evidence="8" id="KW-0862">Zinc</keyword>
<comment type="subunit">
    <text evidence="8">Monomer.</text>
</comment>
<feature type="domain" description="Aminoacyl-tRNA synthetase class I anticodon-binding" evidence="10">
    <location>
        <begin position="333"/>
        <end position="447"/>
    </location>
</feature>
<dbReference type="GO" id="GO:0004818">
    <property type="term" value="F:glutamate-tRNA ligase activity"/>
    <property type="evidence" value="ECO:0007669"/>
    <property type="project" value="UniProtKB-UniRule"/>
</dbReference>
<sequence>MQVVTRFAPSPTGWLHLGSARTALFNYLYARKHSGTFFLRIEDTDLLRSTPEAVQQIFDALRWLRLDWDEPVVFQSKRQQRHKEVGQSLFEKGMAYWCHCSQDRLQALREIEKSQGRVIGYDRHCRDLNLSEEPGVSTLRLKAPLTGSVHLFDHLKGELSLKCDALDDMILLRSDGSPTYMLAVVVDDHDMKITHIIRGDDHLTNAFRQANLYHALGWNLPEMTHIPLIYGIDGAKLSKRHGAVDVQHYKSEGFLPEAVESVLLRLGWAHGNEEKISRTNALKWFDFSGLSPSPGRFDEEKLIDLNKFYICHYDLENLWNILEMKGDKIRGFKVLSELQKRAKTLIDLKEHLNLYVHEEIPKISCEMLRNILPKHCELLKNFADSFPENFGEVESFVKNFVEQKAIKLSEFGKSLRVMLLGKTSSVGLYHMLEVLGPLWIQKRIYSALKDRVECLSSLSYKADEE</sequence>
<dbReference type="Gene3D" id="3.40.50.620">
    <property type="entry name" value="HUPs"/>
    <property type="match status" value="1"/>
</dbReference>
<comment type="function">
    <text evidence="8">Catalyzes the attachment of glutamate to tRNA(Glu) in a two-step reaction: glutamate is first activated by ATP to form Glu-AMP and then transferred to the acceptor end of tRNA(Glu).</text>
</comment>
<comment type="similarity">
    <text evidence="1 8">Belongs to the class-I aminoacyl-tRNA synthetase family. Glutamate--tRNA ligase type 1 subfamily.</text>
</comment>
<evidence type="ECO:0000256" key="8">
    <source>
        <dbReference type="HAMAP-Rule" id="MF_00022"/>
    </source>
</evidence>
<proteinExistence type="inferred from homology"/>
<dbReference type="EC" id="6.1.1.17" evidence="8"/>
<comment type="catalytic activity">
    <reaction evidence="8">
        <text>tRNA(Glu) + L-glutamate + ATP = L-glutamyl-tRNA(Glu) + AMP + diphosphate</text>
        <dbReference type="Rhea" id="RHEA:23540"/>
        <dbReference type="Rhea" id="RHEA-COMP:9663"/>
        <dbReference type="Rhea" id="RHEA-COMP:9680"/>
        <dbReference type="ChEBI" id="CHEBI:29985"/>
        <dbReference type="ChEBI" id="CHEBI:30616"/>
        <dbReference type="ChEBI" id="CHEBI:33019"/>
        <dbReference type="ChEBI" id="CHEBI:78442"/>
        <dbReference type="ChEBI" id="CHEBI:78520"/>
        <dbReference type="ChEBI" id="CHEBI:456215"/>
        <dbReference type="EC" id="6.1.1.17"/>
    </reaction>
</comment>
<dbReference type="InterPro" id="IPR033910">
    <property type="entry name" value="GluRS_core"/>
</dbReference>
<evidence type="ECO:0000259" key="10">
    <source>
        <dbReference type="Pfam" id="PF19269"/>
    </source>
</evidence>
<evidence type="ECO:0000256" key="2">
    <source>
        <dbReference type="ARBA" id="ARBA00022490"/>
    </source>
</evidence>
<reference evidence="11 12" key="1">
    <citation type="journal article" date="2014" name="FEMS Microbiol. Lett.">
        <title>Draft genome sequences of three Holospora species (Holospora obtusa, Holospora undulata, and Holospora elegans), endonuclear symbiotic bacteria of the ciliate Paramecium caudatum.</title>
        <authorList>
            <person name="Dohra H."/>
            <person name="Tanaka K."/>
            <person name="Suzuki T."/>
            <person name="Fujishima M."/>
            <person name="Suzuki H."/>
        </authorList>
    </citation>
    <scope>NUCLEOTIDE SEQUENCE [LARGE SCALE GENOMIC DNA]</scope>
    <source>
        <strain evidence="11 12">F1</strain>
    </source>
</reference>
<dbReference type="PANTHER" id="PTHR43311">
    <property type="entry name" value="GLUTAMATE--TRNA LIGASE"/>
    <property type="match status" value="1"/>
</dbReference>
<dbReference type="InterPro" id="IPR004527">
    <property type="entry name" value="Glu-tRNA-ligase_bac/mito"/>
</dbReference>
<dbReference type="PANTHER" id="PTHR43311:SF2">
    <property type="entry name" value="GLUTAMATE--TRNA LIGASE, MITOCHONDRIAL-RELATED"/>
    <property type="match status" value="1"/>
</dbReference>
<dbReference type="EMBL" id="AWTR02000059">
    <property type="protein sequence ID" value="ETZ07235.1"/>
    <property type="molecule type" value="Genomic_DNA"/>
</dbReference>
<comment type="caution">
    <text evidence="11">The sequence shown here is derived from an EMBL/GenBank/DDBJ whole genome shotgun (WGS) entry which is preliminary data.</text>
</comment>
<dbReference type="Proteomes" id="UP000019112">
    <property type="component" value="Unassembled WGS sequence"/>
</dbReference>
<protein>
    <recommendedName>
        <fullName evidence="8">Glutamate--tRNA ligase</fullName>
        <ecNumber evidence="8">6.1.1.17</ecNumber>
    </recommendedName>
    <alternativeName>
        <fullName evidence="8">Glutamyl-tRNA synthetase</fullName>
        <shortName evidence="8">GluRS</shortName>
    </alternativeName>
</protein>
<feature type="short sequence motif" description="'HIGH' region" evidence="8">
    <location>
        <begin position="9"/>
        <end position="19"/>
    </location>
</feature>
<name>W6TH14_HOLOB</name>
<evidence type="ECO:0000259" key="9">
    <source>
        <dbReference type="Pfam" id="PF00749"/>
    </source>
</evidence>
<feature type="binding site" evidence="8">
    <location>
        <position position="98"/>
    </location>
    <ligand>
        <name>Zn(2+)</name>
        <dbReference type="ChEBI" id="CHEBI:29105"/>
    </ligand>
</feature>
<feature type="binding site" evidence="8">
    <location>
        <position position="125"/>
    </location>
    <ligand>
        <name>Zn(2+)</name>
        <dbReference type="ChEBI" id="CHEBI:29105"/>
    </ligand>
</feature>
<feature type="short sequence motif" description="'KMSKS' region" evidence="8">
    <location>
        <begin position="236"/>
        <end position="240"/>
    </location>
</feature>
<keyword evidence="6 8" id="KW-0648">Protein biosynthesis</keyword>
<evidence type="ECO:0000256" key="6">
    <source>
        <dbReference type="ARBA" id="ARBA00022917"/>
    </source>
</evidence>
<feature type="binding site" evidence="8">
    <location>
        <position position="239"/>
    </location>
    <ligand>
        <name>ATP</name>
        <dbReference type="ChEBI" id="CHEBI:30616"/>
    </ligand>
</feature>
<keyword evidence="4 8" id="KW-0547">Nucleotide-binding</keyword>
<dbReference type="Pfam" id="PF00749">
    <property type="entry name" value="tRNA-synt_1c"/>
    <property type="match status" value="1"/>
</dbReference>
<evidence type="ECO:0000256" key="5">
    <source>
        <dbReference type="ARBA" id="ARBA00022840"/>
    </source>
</evidence>
<feature type="binding site" evidence="8">
    <location>
        <position position="100"/>
    </location>
    <ligand>
        <name>Zn(2+)</name>
        <dbReference type="ChEBI" id="CHEBI:29105"/>
    </ligand>
</feature>
<dbReference type="SUPFAM" id="SSF52374">
    <property type="entry name" value="Nucleotidylyl transferase"/>
    <property type="match status" value="1"/>
</dbReference>
<dbReference type="STRING" id="1399147.P618_200633"/>
<keyword evidence="8" id="KW-0479">Metal-binding</keyword>
<keyword evidence="12" id="KW-1185">Reference proteome</keyword>
<feature type="domain" description="Glutamyl/glutaminyl-tRNA synthetase class Ib catalytic" evidence="9">
    <location>
        <begin position="2"/>
        <end position="302"/>
    </location>
</feature>
<dbReference type="InterPro" id="IPR020058">
    <property type="entry name" value="Glu/Gln-tRNA-synth_Ib_cat-dom"/>
</dbReference>
<dbReference type="Pfam" id="PF19269">
    <property type="entry name" value="Anticodon_2"/>
    <property type="match status" value="1"/>
</dbReference>
<dbReference type="GO" id="GO:0006424">
    <property type="term" value="P:glutamyl-tRNA aminoacylation"/>
    <property type="evidence" value="ECO:0007669"/>
    <property type="project" value="UniProtKB-UniRule"/>
</dbReference>